<feature type="compositionally biased region" description="Pro residues" evidence="2">
    <location>
        <begin position="437"/>
        <end position="447"/>
    </location>
</feature>
<dbReference type="CDD" id="cd22679">
    <property type="entry name" value="FHA_SLMAP"/>
    <property type="match status" value="1"/>
</dbReference>
<feature type="transmembrane region" description="Helical" evidence="3">
    <location>
        <begin position="732"/>
        <end position="751"/>
    </location>
</feature>
<feature type="region of interest" description="Disordered" evidence="2">
    <location>
        <begin position="428"/>
        <end position="484"/>
    </location>
</feature>
<dbReference type="InterPro" id="IPR000253">
    <property type="entry name" value="FHA_dom"/>
</dbReference>
<sequence length="763" mass="83105">MTAVASPPSFANINRSAWGLNGAQSLNSMNSEDVRGVLMPRKAIPRNNSSSSISSNSSVSSTSTAVSSSNGQTNGAPAPPTAGDLGSWPNAAPRKRPQGKGQWNGARLEGTELGRMPAARPQMTNGLNGGGPMSPAPLLQTPGQMGSQRPIAEPLTPGQPLLYLLSLNGTFERKTIQVPFYPETLRVGRQTNNKTIPTPLNGFFDSKVLSRQHAEIWADRQGKIWIRDVKSSNGTFVNGTRLSPENRESEPHELQSSDHLELGIDIVSEDQKSVVHHKVAAKVEHAGFPNPANNLLDMNFGDLDPANNGMMMPQAGGLPFRGRNASQSSAGNNSRLAGAAAQMMNVQPNGMALNNRTFMNTHPSAELIVKKLRNEMRNARQQAQDLSRTSKFLDALLSSEDLKNQEKIEASEVPKPAVVNGNSLSFRSDTKARFSDPPAPPPQQPLPEKPDATRSQPDAPSLKRATTEKPKIGQAGGSPVRQDNLSQIIQLTEALNSAKREIDNQTAKMRDLEEMLQKERAAREAAEELAKQLEGDAHLRSNGTAKPHIEDSTLQEAFEPTSGHTGDDTRGSSEEKMPEADCVLTEPEEDSRQTSLQSKMDRMLSEMTQLRDQVDLYKKQAEQATSERDADRKTLAEMIRQIRQRDEEALKAAAATRARTRSRSNGRERGSTITSRDPSRGRSAANRAETSLDRISEDLDDKPTLSRANTITPTPRSPSSRALSDQAIRETLPYASMIGVVLIGMGLMAYINGWQPQPSRLDQ</sequence>
<keyword evidence="6" id="KW-1185">Reference proteome</keyword>
<dbReference type="InterPro" id="IPR008984">
    <property type="entry name" value="SMAD_FHA_dom_sf"/>
</dbReference>
<evidence type="ECO:0000256" key="2">
    <source>
        <dbReference type="SAM" id="MobiDB-lite"/>
    </source>
</evidence>
<feature type="compositionally biased region" description="Basic and acidic residues" evidence="2">
    <location>
        <begin position="565"/>
        <end position="579"/>
    </location>
</feature>
<evidence type="ECO:0000259" key="4">
    <source>
        <dbReference type="PROSITE" id="PS50006"/>
    </source>
</evidence>
<dbReference type="SUPFAM" id="SSF49879">
    <property type="entry name" value="SMAD/FHA domain"/>
    <property type="match status" value="1"/>
</dbReference>
<keyword evidence="1" id="KW-0175">Coiled coil</keyword>
<protein>
    <recommendedName>
        <fullName evidence="4">FHA domain-containing protein</fullName>
    </recommendedName>
</protein>
<proteinExistence type="predicted"/>
<evidence type="ECO:0000256" key="3">
    <source>
        <dbReference type="SAM" id="Phobius"/>
    </source>
</evidence>
<dbReference type="FunFam" id="2.60.200.20:FF:000127">
    <property type="entry name" value="Uncharacterized protein C3H7.13"/>
    <property type="match status" value="1"/>
</dbReference>
<evidence type="ECO:0000313" key="6">
    <source>
        <dbReference type="Proteomes" id="UP001140453"/>
    </source>
</evidence>
<feature type="region of interest" description="Disordered" evidence="2">
    <location>
        <begin position="648"/>
        <end position="724"/>
    </location>
</feature>
<feature type="region of interest" description="Disordered" evidence="2">
    <location>
        <begin position="21"/>
        <end position="152"/>
    </location>
</feature>
<dbReference type="SMART" id="SM00240">
    <property type="entry name" value="FHA"/>
    <property type="match status" value="1"/>
</dbReference>
<feature type="compositionally biased region" description="Polar residues" evidence="2">
    <location>
        <begin position="22"/>
        <end position="31"/>
    </location>
</feature>
<evidence type="ECO:0000256" key="1">
    <source>
        <dbReference type="SAM" id="Coils"/>
    </source>
</evidence>
<feature type="coiled-coil region" evidence="1">
    <location>
        <begin position="362"/>
        <end position="389"/>
    </location>
</feature>
<evidence type="ECO:0000313" key="5">
    <source>
        <dbReference type="EMBL" id="KAJ4386565.1"/>
    </source>
</evidence>
<dbReference type="GO" id="GO:0005737">
    <property type="term" value="C:cytoplasm"/>
    <property type="evidence" value="ECO:0007669"/>
    <property type="project" value="TreeGrafter"/>
</dbReference>
<dbReference type="Proteomes" id="UP001140453">
    <property type="component" value="Unassembled WGS sequence"/>
</dbReference>
<dbReference type="Pfam" id="PF00498">
    <property type="entry name" value="FHA"/>
    <property type="match status" value="1"/>
</dbReference>
<keyword evidence="3" id="KW-0472">Membrane</keyword>
<dbReference type="InterPro" id="IPR051176">
    <property type="entry name" value="Cent_Immune-Sig_Mod"/>
</dbReference>
<dbReference type="PROSITE" id="PS50006">
    <property type="entry name" value="FHA_DOMAIN"/>
    <property type="match status" value="1"/>
</dbReference>
<accession>A0A9W8YJP4</accession>
<keyword evidence="3" id="KW-1133">Transmembrane helix</keyword>
<feature type="compositionally biased region" description="Basic and acidic residues" evidence="2">
    <location>
        <begin position="516"/>
        <end position="539"/>
    </location>
</feature>
<feature type="compositionally biased region" description="Basic and acidic residues" evidence="2">
    <location>
        <begin position="690"/>
        <end position="704"/>
    </location>
</feature>
<feature type="compositionally biased region" description="Polar residues" evidence="2">
    <location>
        <begin position="706"/>
        <end position="723"/>
    </location>
</feature>
<dbReference type="AlphaFoldDB" id="A0A9W8YJP4"/>
<dbReference type="PANTHER" id="PTHR15715">
    <property type="entry name" value="CENTROSOMAL PROTEIN OF 170 KDA"/>
    <property type="match status" value="1"/>
</dbReference>
<feature type="compositionally biased region" description="Low complexity" evidence="2">
    <location>
        <begin position="47"/>
        <end position="70"/>
    </location>
</feature>
<reference evidence="5" key="1">
    <citation type="submission" date="2022-10" db="EMBL/GenBank/DDBJ databases">
        <title>Tapping the CABI collections for fungal endophytes: first genome assemblies for Collariella, Neodidymelliopsis, Ascochyta clinopodiicola, Didymella pomorum, Didymosphaeria variabile, Neocosmospora piperis and Neocucurbitaria cava.</title>
        <authorList>
            <person name="Hill R."/>
        </authorList>
    </citation>
    <scope>NUCLEOTIDE SEQUENCE</scope>
    <source>
        <strain evidence="5">IMI 355082</strain>
    </source>
</reference>
<gene>
    <name evidence="5" type="ORF">N0V93_009463</name>
</gene>
<feature type="domain" description="FHA" evidence="4">
    <location>
        <begin position="185"/>
        <end position="242"/>
    </location>
</feature>
<name>A0A9W8YJP4_9PEZI</name>
<dbReference type="EMBL" id="JAPEVB010000006">
    <property type="protein sequence ID" value="KAJ4386565.1"/>
    <property type="molecule type" value="Genomic_DNA"/>
</dbReference>
<dbReference type="PANTHER" id="PTHR15715:SF46">
    <property type="entry name" value="TO VACUOLE TARGETING VPS64, PUTATIVE (AFU_ORTHOLOGUE AFUA_2G02420)-RELATED"/>
    <property type="match status" value="1"/>
</dbReference>
<dbReference type="OrthoDB" id="687730at2759"/>
<organism evidence="5 6">
    <name type="scientific">Gnomoniopsis smithogilvyi</name>
    <dbReference type="NCBI Taxonomy" id="1191159"/>
    <lineage>
        <taxon>Eukaryota</taxon>
        <taxon>Fungi</taxon>
        <taxon>Dikarya</taxon>
        <taxon>Ascomycota</taxon>
        <taxon>Pezizomycotina</taxon>
        <taxon>Sordariomycetes</taxon>
        <taxon>Sordariomycetidae</taxon>
        <taxon>Diaporthales</taxon>
        <taxon>Gnomoniaceae</taxon>
        <taxon>Gnomoniopsis</taxon>
    </lineage>
</organism>
<feature type="region of interest" description="Disordered" evidence="2">
    <location>
        <begin position="516"/>
        <end position="598"/>
    </location>
</feature>
<keyword evidence="3" id="KW-0812">Transmembrane</keyword>
<comment type="caution">
    <text evidence="5">The sequence shown here is derived from an EMBL/GenBank/DDBJ whole genome shotgun (WGS) entry which is preliminary data.</text>
</comment>
<dbReference type="Gene3D" id="2.60.200.20">
    <property type="match status" value="1"/>
</dbReference>